<keyword evidence="9" id="KW-1185">Reference proteome</keyword>
<dbReference type="PROSITE" id="PS00150">
    <property type="entry name" value="ACYLPHOSPHATASE_1"/>
    <property type="match status" value="1"/>
</dbReference>
<evidence type="ECO:0000256" key="1">
    <source>
        <dbReference type="ARBA" id="ARBA00005614"/>
    </source>
</evidence>
<dbReference type="EMBL" id="PDEP01000005">
    <property type="protein sequence ID" value="PEN07679.1"/>
    <property type="molecule type" value="Genomic_DNA"/>
</dbReference>
<evidence type="ECO:0000256" key="6">
    <source>
        <dbReference type="RuleBase" id="RU004168"/>
    </source>
</evidence>
<accession>A0A2H3NMJ7</accession>
<dbReference type="InterPro" id="IPR001792">
    <property type="entry name" value="Acylphosphatase-like_dom"/>
</dbReference>
<keyword evidence="4 5" id="KW-0378">Hydrolase</keyword>
<comment type="caution">
    <text evidence="8">The sequence shown here is derived from an EMBL/GenBank/DDBJ whole genome shotgun (WGS) entry which is preliminary data.</text>
</comment>
<dbReference type="InterPro" id="IPR017968">
    <property type="entry name" value="Acylphosphatase_CS"/>
</dbReference>
<sequence length="98" mass="10982">MSHSDTPTQRLSARVTGRVQGVGFRHFTRTTAQRHGLTGWVRNEPDGSVRLEAEGPRANLETLLDAVHDGPRPARVESVEAEWEAATDTFHQFEVRYA</sequence>
<dbReference type="Gene3D" id="3.30.70.100">
    <property type="match status" value="1"/>
</dbReference>
<evidence type="ECO:0000256" key="4">
    <source>
        <dbReference type="PROSITE-ProRule" id="PRU00520"/>
    </source>
</evidence>
<feature type="domain" description="Acylphosphatase-like" evidence="7">
    <location>
        <begin position="10"/>
        <end position="97"/>
    </location>
</feature>
<dbReference type="Proteomes" id="UP000221024">
    <property type="component" value="Unassembled WGS sequence"/>
</dbReference>
<dbReference type="RefSeq" id="WP_098061867.1">
    <property type="nucleotide sequence ID" value="NZ_PDEP01000005.1"/>
</dbReference>
<dbReference type="PROSITE" id="PS00151">
    <property type="entry name" value="ACYLPHOSPHATASE_2"/>
    <property type="match status" value="1"/>
</dbReference>
<evidence type="ECO:0000256" key="3">
    <source>
        <dbReference type="ARBA" id="ARBA00047645"/>
    </source>
</evidence>
<dbReference type="PRINTS" id="PR00112">
    <property type="entry name" value="ACYLPHPHTASE"/>
</dbReference>
<dbReference type="GO" id="GO:0003998">
    <property type="term" value="F:acylphosphatase activity"/>
    <property type="evidence" value="ECO:0007669"/>
    <property type="project" value="UniProtKB-EC"/>
</dbReference>
<dbReference type="OrthoDB" id="9808093at2"/>
<evidence type="ECO:0000256" key="5">
    <source>
        <dbReference type="RuleBase" id="RU000553"/>
    </source>
</evidence>
<dbReference type="PROSITE" id="PS51160">
    <property type="entry name" value="ACYLPHOSPHATASE_3"/>
    <property type="match status" value="1"/>
</dbReference>
<evidence type="ECO:0000259" key="7">
    <source>
        <dbReference type="PROSITE" id="PS51160"/>
    </source>
</evidence>
<feature type="active site" evidence="4">
    <location>
        <position position="43"/>
    </location>
</feature>
<comment type="similarity">
    <text evidence="1 6">Belongs to the acylphosphatase family.</text>
</comment>
<dbReference type="InterPro" id="IPR036046">
    <property type="entry name" value="Acylphosphatase-like_dom_sf"/>
</dbReference>
<dbReference type="PANTHER" id="PTHR47268:SF4">
    <property type="entry name" value="ACYLPHOSPHATASE"/>
    <property type="match status" value="1"/>
</dbReference>
<dbReference type="Pfam" id="PF00708">
    <property type="entry name" value="Acylphosphatase"/>
    <property type="match status" value="1"/>
</dbReference>
<organism evidence="8 9">
    <name type="scientific">Longimonas halophila</name>
    <dbReference type="NCBI Taxonomy" id="1469170"/>
    <lineage>
        <taxon>Bacteria</taxon>
        <taxon>Pseudomonadati</taxon>
        <taxon>Rhodothermota</taxon>
        <taxon>Rhodothermia</taxon>
        <taxon>Rhodothermales</taxon>
        <taxon>Salisaetaceae</taxon>
        <taxon>Longimonas</taxon>
    </lineage>
</organism>
<reference evidence="8 9" key="1">
    <citation type="submission" date="2017-10" db="EMBL/GenBank/DDBJ databases">
        <title>Draft genome of Longimonas halophila.</title>
        <authorList>
            <person name="Goh K.M."/>
            <person name="Shamsir M.S."/>
            <person name="Lim S.W."/>
        </authorList>
    </citation>
    <scope>NUCLEOTIDE SEQUENCE [LARGE SCALE GENOMIC DNA]</scope>
    <source>
        <strain evidence="8 9">KCTC 42399</strain>
    </source>
</reference>
<gene>
    <name evidence="8" type="ORF">CRI93_06765</name>
</gene>
<feature type="active site" evidence="4">
    <location>
        <position position="25"/>
    </location>
</feature>
<evidence type="ECO:0000256" key="2">
    <source>
        <dbReference type="ARBA" id="ARBA00012150"/>
    </source>
</evidence>
<dbReference type="EC" id="3.6.1.7" evidence="2 4"/>
<evidence type="ECO:0000313" key="8">
    <source>
        <dbReference type="EMBL" id="PEN07679.1"/>
    </source>
</evidence>
<dbReference type="PANTHER" id="PTHR47268">
    <property type="entry name" value="ACYLPHOSPHATASE"/>
    <property type="match status" value="1"/>
</dbReference>
<dbReference type="InterPro" id="IPR020456">
    <property type="entry name" value="Acylphosphatase"/>
</dbReference>
<dbReference type="AlphaFoldDB" id="A0A2H3NMJ7"/>
<proteinExistence type="inferred from homology"/>
<comment type="catalytic activity">
    <reaction evidence="3 4 5">
        <text>an acyl phosphate + H2O = a carboxylate + phosphate + H(+)</text>
        <dbReference type="Rhea" id="RHEA:14965"/>
        <dbReference type="ChEBI" id="CHEBI:15377"/>
        <dbReference type="ChEBI" id="CHEBI:15378"/>
        <dbReference type="ChEBI" id="CHEBI:29067"/>
        <dbReference type="ChEBI" id="CHEBI:43474"/>
        <dbReference type="ChEBI" id="CHEBI:59918"/>
        <dbReference type="EC" id="3.6.1.7"/>
    </reaction>
</comment>
<evidence type="ECO:0000313" key="9">
    <source>
        <dbReference type="Proteomes" id="UP000221024"/>
    </source>
</evidence>
<name>A0A2H3NMJ7_9BACT</name>
<dbReference type="SUPFAM" id="SSF54975">
    <property type="entry name" value="Acylphosphatase/BLUF domain-like"/>
    <property type="match status" value="1"/>
</dbReference>
<protein>
    <recommendedName>
        <fullName evidence="2 4">Acylphosphatase</fullName>
        <ecNumber evidence="2 4">3.6.1.7</ecNumber>
    </recommendedName>
</protein>